<comment type="caution">
    <text evidence="3">The sequence shown here is derived from an EMBL/GenBank/DDBJ whole genome shotgun (WGS) entry which is preliminary data.</text>
</comment>
<evidence type="ECO:0000313" key="4">
    <source>
        <dbReference type="Proteomes" id="UP001220662"/>
    </source>
</evidence>
<proteinExistence type="predicted"/>
<dbReference type="Proteomes" id="UP001220662">
    <property type="component" value="Unassembled WGS sequence"/>
</dbReference>
<feature type="domain" description="DUF2345" evidence="1">
    <location>
        <begin position="167"/>
        <end position="310"/>
    </location>
</feature>
<dbReference type="Pfam" id="PF10106">
    <property type="entry name" value="DUF2345"/>
    <property type="match status" value="1"/>
</dbReference>
<sequence>GRSYRVGNRPPYELPRHQVLSTLKSKEHKGQRASELRLDDTTSEISAALMNDHGQSHLHLGYLTHPRPDGGQPRGEGFELRTDLHGALRAAQGMLLSTEAQANANGGLLDRAQLVSTLEAALELARTLGDYAGEHQGLAHQAKPQENLTEAVRTMGHGANDQADGGGNGSEPVIALSAPAGIALASPRSIALGAGEHLDAAAQQHLQLTAGEQMLLNAGNGLGTFAQSGDMRHIAHQGQLLLQAQHNSVRLEADQSVEISASNEHIQISAKEHLTLLCGGAYLKLQGGNIELGMPGNFTAKAADHQFLAPSSASAAFNTWDRAPFDERIQLMRNGRSLPNYRYEIVRSDGTRIPGVTDSEGWADLQRGLGTEGYEIQVLGPA</sequence>
<name>A0AAW6P3Y1_9PSED</name>
<evidence type="ECO:0000259" key="2">
    <source>
        <dbReference type="Pfam" id="PF13296"/>
    </source>
</evidence>
<dbReference type="AlphaFoldDB" id="A0AAW6P3Y1"/>
<gene>
    <name evidence="3" type="ORF">P3W55_11005</name>
</gene>
<dbReference type="Pfam" id="PF13296">
    <property type="entry name" value="T6SS_Vgr"/>
    <property type="match status" value="1"/>
</dbReference>
<evidence type="ECO:0000259" key="1">
    <source>
        <dbReference type="Pfam" id="PF10106"/>
    </source>
</evidence>
<protein>
    <submittedName>
        <fullName evidence="3">DUF2345 domain-containing protein</fullName>
    </submittedName>
</protein>
<feature type="non-terminal residue" evidence="3">
    <location>
        <position position="1"/>
    </location>
</feature>
<dbReference type="RefSeq" id="WP_276214449.1">
    <property type="nucleotide sequence ID" value="NZ_JARJLR010000201.1"/>
</dbReference>
<dbReference type="InterPro" id="IPR028244">
    <property type="entry name" value="T6SS_Rhs_Vgr_dom"/>
</dbReference>
<accession>A0AAW6P3Y1</accession>
<reference evidence="3" key="1">
    <citation type="submission" date="2023-03" db="EMBL/GenBank/DDBJ databases">
        <title>Draft assemblies of triclosan tolerant bacteria isolated from returned activated sludge.</title>
        <authorList>
            <person name="Van Hamelsveld S."/>
        </authorList>
    </citation>
    <scope>NUCLEOTIDE SEQUENCE</scope>
    <source>
        <strain evidence="3">GW210015_S63</strain>
    </source>
</reference>
<feature type="domain" description="Putative type VI secretion system Rhs element associated Vgr" evidence="2">
    <location>
        <begin position="26"/>
        <end position="132"/>
    </location>
</feature>
<evidence type="ECO:0000313" key="3">
    <source>
        <dbReference type="EMBL" id="MDF3842235.1"/>
    </source>
</evidence>
<organism evidence="3 4">
    <name type="scientific">Pseudomonas citronellolis</name>
    <dbReference type="NCBI Taxonomy" id="53408"/>
    <lineage>
        <taxon>Bacteria</taxon>
        <taxon>Pseudomonadati</taxon>
        <taxon>Pseudomonadota</taxon>
        <taxon>Gammaproteobacteria</taxon>
        <taxon>Pseudomonadales</taxon>
        <taxon>Pseudomonadaceae</taxon>
        <taxon>Pseudomonas</taxon>
    </lineage>
</organism>
<dbReference type="EMBL" id="JARJLR010000201">
    <property type="protein sequence ID" value="MDF3842235.1"/>
    <property type="molecule type" value="Genomic_DNA"/>
</dbReference>
<dbReference type="InterPro" id="IPR018769">
    <property type="entry name" value="VgrG2_DUF2345"/>
</dbReference>